<evidence type="ECO:0000313" key="1">
    <source>
        <dbReference type="EMBL" id="RJP17541.1"/>
    </source>
</evidence>
<dbReference type="EMBL" id="QZKU01000114">
    <property type="protein sequence ID" value="RJP17541.1"/>
    <property type="molecule type" value="Genomic_DNA"/>
</dbReference>
<dbReference type="Proteomes" id="UP000265882">
    <property type="component" value="Unassembled WGS sequence"/>
</dbReference>
<gene>
    <name evidence="1" type="ORF">C4520_16385</name>
</gene>
<dbReference type="AlphaFoldDB" id="A0A3A4NPZ2"/>
<evidence type="ECO:0000313" key="2">
    <source>
        <dbReference type="Proteomes" id="UP000265882"/>
    </source>
</evidence>
<dbReference type="PANTHER" id="PTHR34776">
    <property type="entry name" value="F17F16.3 PROTEIN"/>
    <property type="match status" value="1"/>
</dbReference>
<protein>
    <submittedName>
        <fullName evidence="1">Uncharacterized protein</fullName>
    </submittedName>
</protein>
<name>A0A3A4NPZ2_ABYX5</name>
<sequence length="257" mass="30118">MAQERKEKVSTLEKGDIYFFYRPKVEEESPESREDVQRLYMVLHPEKEKKYRLSIIGRKRMPDPAVSGKERYWGFVQVVRKDPKAIRDELREEKYRTKTRGEREIPAARPLGEGIYRIARHGNHTHLLYSLELPKEPGEPQEEFQIEEEASYIMSIKNPEKPTPPSAGLGEARQAEYPKKLQEVFRDRRFADVDPPEFMDHEGTQFVLVAALEDIKEDMGIDLETENESRASADVFKDLKLDRSKHPTKPLFEGEWE</sequence>
<dbReference type="PANTHER" id="PTHR34776:SF1">
    <property type="entry name" value="F17F16.3 PROTEIN"/>
    <property type="match status" value="1"/>
</dbReference>
<reference evidence="1 2" key="1">
    <citation type="journal article" date="2017" name="ISME J.">
        <title>Energy and carbon metabolisms in a deep terrestrial subsurface fluid microbial community.</title>
        <authorList>
            <person name="Momper L."/>
            <person name="Jungbluth S.P."/>
            <person name="Lee M.D."/>
            <person name="Amend J.P."/>
        </authorList>
    </citation>
    <scope>NUCLEOTIDE SEQUENCE [LARGE SCALE GENOMIC DNA]</scope>
    <source>
        <strain evidence="1">SURF_5</strain>
    </source>
</reference>
<accession>A0A3A4NPZ2</accession>
<proteinExistence type="predicted"/>
<organism evidence="1 2">
    <name type="scientific">Abyssobacteria bacterium (strain SURF_5)</name>
    <dbReference type="NCBI Taxonomy" id="2093360"/>
    <lineage>
        <taxon>Bacteria</taxon>
        <taxon>Pseudomonadati</taxon>
        <taxon>Candidatus Hydrogenedentota</taxon>
        <taxon>Candidatus Abyssobacteria</taxon>
    </lineage>
</organism>
<comment type="caution">
    <text evidence="1">The sequence shown here is derived from an EMBL/GenBank/DDBJ whole genome shotgun (WGS) entry which is preliminary data.</text>
</comment>